<dbReference type="InParanoid" id="F0ZZN7"/>
<dbReference type="GeneID" id="10509058"/>
<proteinExistence type="predicted"/>
<evidence type="ECO:0000313" key="3">
    <source>
        <dbReference type="EMBL" id="EGC30590.1"/>
    </source>
</evidence>
<evidence type="ECO:0000256" key="1">
    <source>
        <dbReference type="SAM" id="MobiDB-lite"/>
    </source>
</evidence>
<keyword evidence="2" id="KW-1133">Transmembrane helix</keyword>
<dbReference type="AlphaFoldDB" id="F0ZZN7"/>
<protein>
    <submittedName>
        <fullName evidence="3">Uncharacterized protein</fullName>
    </submittedName>
</protein>
<feature type="region of interest" description="Disordered" evidence="1">
    <location>
        <begin position="352"/>
        <end position="380"/>
    </location>
</feature>
<reference evidence="4" key="1">
    <citation type="journal article" date="2011" name="Genome Biol.">
        <title>Comparative genomics of the social amoebae Dictyostelium discoideum and Dictyostelium purpureum.</title>
        <authorList>
            <consortium name="US DOE Joint Genome Institute (JGI-PGF)"/>
            <person name="Sucgang R."/>
            <person name="Kuo A."/>
            <person name="Tian X."/>
            <person name="Salerno W."/>
            <person name="Parikh A."/>
            <person name="Feasley C.L."/>
            <person name="Dalin E."/>
            <person name="Tu H."/>
            <person name="Huang E."/>
            <person name="Barry K."/>
            <person name="Lindquist E."/>
            <person name="Shapiro H."/>
            <person name="Bruce D."/>
            <person name="Schmutz J."/>
            <person name="Salamov A."/>
            <person name="Fey P."/>
            <person name="Gaudet P."/>
            <person name="Anjard C."/>
            <person name="Babu M.M."/>
            <person name="Basu S."/>
            <person name="Bushmanova Y."/>
            <person name="van der Wel H."/>
            <person name="Katoh-Kurasawa M."/>
            <person name="Dinh C."/>
            <person name="Coutinho P.M."/>
            <person name="Saito T."/>
            <person name="Elias M."/>
            <person name="Schaap P."/>
            <person name="Kay R.R."/>
            <person name="Henrissat B."/>
            <person name="Eichinger L."/>
            <person name="Rivero F."/>
            <person name="Putnam N.H."/>
            <person name="West C.M."/>
            <person name="Loomis W.F."/>
            <person name="Chisholm R.L."/>
            <person name="Shaulsky G."/>
            <person name="Strassmann J.E."/>
            <person name="Queller D.C."/>
            <person name="Kuspa A."/>
            <person name="Grigoriev I.V."/>
        </authorList>
    </citation>
    <scope>NUCLEOTIDE SEQUENCE [LARGE SCALE GENOMIC DNA]</scope>
    <source>
        <strain evidence="4">QSDP1</strain>
    </source>
</reference>
<sequence>MIRNYNYIIFIFLIILSFLTIYINGELIYFNSSKTCTEKSPCNFSNKENWIGEVLPSQGDDIVIDFSQPQPTESTIANNNINNNSDTSLNYYYLIGEKMNITIGSFSLLGSNQNYPQLFLNNTYIVSVGNTFQISSASINFYYNNTLTIDKGSLKVLEGSNFTVDRSSKINIINNSEITCDKTINKFQFLNNSSLSIDNSSVGNFYSKIVFSSTSSFIGNSSETSSFYGVFSLSSSTLVLNNAKFYYNSFIKNLNIIGQVQLDTDSNTILSILQNLYFKDTSLITIDSNTNLVIGGSVNGDNGISNTSSIVLNGGTLKITSPNFKIDNMEFSETNTGTISYQTSSLRKYEDTTNSNTYSSSSSSSSSFPSSSSSSSNKPSPSNSYFINTIAPMILVSSNSDLIIYNSHFKTLSESKSVVESDSPITFEFFGSVYLDSVSISSSSVVISPNSDVVFFKGGCLNSLNVYGNLTVYSPGISVHPNPVNILDPNAYLIINSTSVLASVNIVSGTLFSVGSSTINSLNISGPSSFLELHYSSIYIYKSFISDAKSSIYITSKISYFNTPAISVSSIPQVFSNLIVNFQILPNSKPKSCDFSIVTYNINNKNITEKEEEPAIINDDSNSNSNSAINFASIKIFDLANNNNNVNTNTTYSYSLLTTDNSLSIIFVFPYSKQAFPEWAIILIVIGSVICTITISIIIYTIKQRKRLQNEYSGYTRL</sequence>
<feature type="transmembrane region" description="Helical" evidence="2">
    <location>
        <begin position="679"/>
        <end position="702"/>
    </location>
</feature>
<evidence type="ECO:0000256" key="2">
    <source>
        <dbReference type="SAM" id="Phobius"/>
    </source>
</evidence>
<dbReference type="KEGG" id="dpp:DICPUDRAFT_83479"/>
<evidence type="ECO:0000313" key="4">
    <source>
        <dbReference type="Proteomes" id="UP000001064"/>
    </source>
</evidence>
<gene>
    <name evidence="3" type="ORF">DICPUDRAFT_83479</name>
</gene>
<organism evidence="3 4">
    <name type="scientific">Dictyostelium purpureum</name>
    <name type="common">Slime mold</name>
    <dbReference type="NCBI Taxonomy" id="5786"/>
    <lineage>
        <taxon>Eukaryota</taxon>
        <taxon>Amoebozoa</taxon>
        <taxon>Evosea</taxon>
        <taxon>Eumycetozoa</taxon>
        <taxon>Dictyostelia</taxon>
        <taxon>Dictyosteliales</taxon>
        <taxon>Dictyosteliaceae</taxon>
        <taxon>Dictyostelium</taxon>
    </lineage>
</organism>
<dbReference type="RefSeq" id="XP_003292878.1">
    <property type="nucleotide sequence ID" value="XM_003292830.1"/>
</dbReference>
<dbReference type="Proteomes" id="UP000001064">
    <property type="component" value="Unassembled WGS sequence"/>
</dbReference>
<keyword evidence="2" id="KW-0472">Membrane</keyword>
<name>F0ZZN7_DICPU</name>
<keyword evidence="2" id="KW-0812">Transmembrane</keyword>
<feature type="transmembrane region" description="Helical" evidence="2">
    <location>
        <begin position="7"/>
        <end position="30"/>
    </location>
</feature>
<dbReference type="EMBL" id="GL871316">
    <property type="protein sequence ID" value="EGC30590.1"/>
    <property type="molecule type" value="Genomic_DNA"/>
</dbReference>
<keyword evidence="4" id="KW-1185">Reference proteome</keyword>
<dbReference type="VEuPathDB" id="AmoebaDB:DICPUDRAFT_83479"/>
<accession>F0ZZN7</accession>